<keyword evidence="2" id="KW-1185">Reference proteome</keyword>
<evidence type="ECO:0000313" key="2">
    <source>
        <dbReference type="Proteomes" id="UP000682782"/>
    </source>
</evidence>
<protein>
    <submittedName>
        <fullName evidence="1">Prolipoprotein diacylglyceryl transferase</fullName>
    </submittedName>
</protein>
<proteinExistence type="predicted"/>
<reference evidence="1" key="1">
    <citation type="submission" date="2021-01" db="EMBL/GenBank/DDBJ databases">
        <title>Complete genome sequence of Clostridiales bacterium R-7.</title>
        <authorList>
            <person name="Mahoney-Kurpe S.C."/>
            <person name="Palevich N."/>
            <person name="Koike S."/>
            <person name="Moon C.D."/>
            <person name="Attwood G.T."/>
        </authorList>
    </citation>
    <scope>NUCLEOTIDE SEQUENCE</scope>
    <source>
        <strain evidence="1">R-7</strain>
    </source>
</reference>
<keyword evidence="1" id="KW-0808">Transferase</keyword>
<name>A0AC61MY23_9FIRM</name>
<dbReference type="Proteomes" id="UP000682782">
    <property type="component" value="Chromosome"/>
</dbReference>
<sequence length="327" mass="37567">MSSVPYSRYLIYPVTWYSFLIVVGASLALFFSCREEKYARLPRDTVLDLALWLIPGGIIGARVYYVVFSFHQFQNDLFSVFRVWEGGLAIYGGIIAGLLVLFIFCRRRNISFLLLCDIIVPGLALAQAIGRWGNWFNMEAYGLPVSGSFPCFFPFAVQIPADGYTWHLATFFYESVWDFFVFIFLLLTRHTLLNRRKGDVFFFYLFLYAAGRLIIEELRTDSLYASSVRISQLFSAVLCTFILFRYRLSSVKPVKKHPFSFIILFPLAVISVIVIICYSLFGHSYFMLSVKHTVILLSVCSVLMVFGLCSVYFPRDLQEVENADHCA</sequence>
<evidence type="ECO:0000313" key="1">
    <source>
        <dbReference type="EMBL" id="QUC67945.1"/>
    </source>
</evidence>
<organism evidence="1 2">
    <name type="scientific">Aristaeella hokkaidonensis</name>
    <dbReference type="NCBI Taxonomy" id="3046382"/>
    <lineage>
        <taxon>Bacteria</taxon>
        <taxon>Bacillati</taxon>
        <taxon>Bacillota</taxon>
        <taxon>Clostridia</taxon>
        <taxon>Eubacteriales</taxon>
        <taxon>Aristaeellaceae</taxon>
        <taxon>Aristaeella</taxon>
    </lineage>
</organism>
<accession>A0AC61MY23</accession>
<gene>
    <name evidence="1" type="primary">lgt</name>
    <name evidence="1" type="ORF">JYE49_04385</name>
</gene>
<dbReference type="EMBL" id="CP068393">
    <property type="protein sequence ID" value="QUC67945.1"/>
    <property type="molecule type" value="Genomic_DNA"/>
</dbReference>